<dbReference type="PROSITE" id="PS50075">
    <property type="entry name" value="CARRIER"/>
    <property type="match status" value="4"/>
</dbReference>
<dbReference type="PANTHER" id="PTHR45527:SF16">
    <property type="entry name" value="NONRIBOSOMAL PEPTIDE SYNTHASE ATNA-RELATED"/>
    <property type="match status" value="1"/>
</dbReference>
<protein>
    <recommendedName>
        <fullName evidence="6">Carrier domain-containing protein</fullName>
    </recommendedName>
</protein>
<feature type="region of interest" description="Disordered" evidence="5">
    <location>
        <begin position="1"/>
        <end position="21"/>
    </location>
</feature>
<organism evidence="7 8">
    <name type="scientific">Aspergillus minisclerotigenes</name>
    <dbReference type="NCBI Taxonomy" id="656917"/>
    <lineage>
        <taxon>Eukaryota</taxon>
        <taxon>Fungi</taxon>
        <taxon>Dikarya</taxon>
        <taxon>Ascomycota</taxon>
        <taxon>Pezizomycotina</taxon>
        <taxon>Eurotiomycetes</taxon>
        <taxon>Eurotiomycetidae</taxon>
        <taxon>Eurotiales</taxon>
        <taxon>Aspergillaceae</taxon>
        <taxon>Aspergillus</taxon>
        <taxon>Aspergillus subgen. Circumdati</taxon>
    </lineage>
</organism>
<dbReference type="InterPro" id="IPR020806">
    <property type="entry name" value="PKS_PP-bd"/>
</dbReference>
<dbReference type="InterPro" id="IPR045851">
    <property type="entry name" value="AMP-bd_C_sf"/>
</dbReference>
<feature type="domain" description="Carrier" evidence="6">
    <location>
        <begin position="1683"/>
        <end position="1758"/>
    </location>
</feature>
<dbReference type="SUPFAM" id="SSF52777">
    <property type="entry name" value="CoA-dependent acyltransferases"/>
    <property type="match status" value="8"/>
</dbReference>
<evidence type="ECO:0000256" key="4">
    <source>
        <dbReference type="ARBA" id="ARBA00029454"/>
    </source>
</evidence>
<evidence type="ECO:0000313" key="7">
    <source>
        <dbReference type="EMBL" id="KAB8275020.1"/>
    </source>
</evidence>
<dbReference type="Gene3D" id="3.30.559.30">
    <property type="entry name" value="Nonribosomal peptide synthetase, condensation domain"/>
    <property type="match status" value="4"/>
</dbReference>
<dbReference type="GO" id="GO:0043041">
    <property type="term" value="P:amino acid activation for nonribosomal peptide biosynthetic process"/>
    <property type="evidence" value="ECO:0007669"/>
    <property type="project" value="TreeGrafter"/>
</dbReference>
<gene>
    <name evidence="7" type="ORF">BDV30DRAFT_237045</name>
</gene>
<dbReference type="GO" id="GO:0044550">
    <property type="term" value="P:secondary metabolite biosynthetic process"/>
    <property type="evidence" value="ECO:0007669"/>
    <property type="project" value="TreeGrafter"/>
</dbReference>
<dbReference type="InterPro" id="IPR010071">
    <property type="entry name" value="AA_adenyl_dom"/>
</dbReference>
<dbReference type="Pfam" id="PF00501">
    <property type="entry name" value="AMP-binding"/>
    <property type="match status" value="4"/>
</dbReference>
<dbReference type="InterPro" id="IPR000873">
    <property type="entry name" value="AMP-dep_synth/lig_dom"/>
</dbReference>
<dbReference type="GO" id="GO:1904091">
    <property type="term" value="F:non-ribosomal peptide synthetase activity"/>
    <property type="evidence" value="ECO:0007669"/>
    <property type="project" value="UniProtKB-ARBA"/>
</dbReference>
<reference evidence="7 8" key="1">
    <citation type="submission" date="2019-04" db="EMBL/GenBank/DDBJ databases">
        <title>Fungal friends and foes A comparative genomics study of 23 Aspergillus species from section Flavi.</title>
        <authorList>
            <consortium name="DOE Joint Genome Institute"/>
            <person name="Kjaerbolling I."/>
            <person name="Vesth T.C."/>
            <person name="Frisvad J.C."/>
            <person name="Nybo J.L."/>
            <person name="Theobald S."/>
            <person name="Kildgaard S."/>
            <person name="Petersen T.I."/>
            <person name="Kuo A."/>
            <person name="Sato A."/>
            <person name="Lyhne E.K."/>
            <person name="Kogle M.E."/>
            <person name="Wiebenga A."/>
            <person name="Kun R.S."/>
            <person name="Lubbers R.J."/>
            <person name="Makela M.R."/>
            <person name="Barry K."/>
            <person name="Chovatia M."/>
            <person name="Clum A."/>
            <person name="Daum C."/>
            <person name="Haridas S."/>
            <person name="He G."/>
            <person name="LaButti K."/>
            <person name="Lipzen A."/>
            <person name="Mondo S."/>
            <person name="Pangilinan J."/>
            <person name="Riley R."/>
            <person name="Salamov A."/>
            <person name="Simmons B.A."/>
            <person name="Magnuson J.K."/>
            <person name="Henrissat B."/>
            <person name="Mortensen U.H."/>
            <person name="Larsen T.O."/>
            <person name="De vries R.P."/>
            <person name="Grigoriev I.V."/>
            <person name="Machida M."/>
            <person name="Baker S.E."/>
            <person name="Andersen M.R."/>
        </authorList>
    </citation>
    <scope>NUCLEOTIDE SEQUENCE [LARGE SCALE GENOMIC DNA]</scope>
    <source>
        <strain evidence="7 8">CBS 117635</strain>
    </source>
</reference>
<dbReference type="NCBIfam" id="TIGR01733">
    <property type="entry name" value="AA-adenyl-dom"/>
    <property type="match status" value="2"/>
</dbReference>
<dbReference type="FunFam" id="3.40.50.12780:FF:000014">
    <property type="entry name" value="Nonribosomal peptide synthetase 1"/>
    <property type="match status" value="1"/>
</dbReference>
<evidence type="ECO:0000256" key="3">
    <source>
        <dbReference type="ARBA" id="ARBA00022598"/>
    </source>
</evidence>
<dbReference type="EMBL" id="ML732784">
    <property type="protein sequence ID" value="KAB8275020.1"/>
    <property type="molecule type" value="Genomic_DNA"/>
</dbReference>
<dbReference type="FunFam" id="3.30.300.30:FF:000015">
    <property type="entry name" value="Nonribosomal peptide synthase SidD"/>
    <property type="match status" value="4"/>
</dbReference>
<dbReference type="Pfam" id="PF00550">
    <property type="entry name" value="PP-binding"/>
    <property type="match status" value="4"/>
</dbReference>
<dbReference type="Gene3D" id="3.40.50.12780">
    <property type="entry name" value="N-terminal domain of ligase-like"/>
    <property type="match status" value="4"/>
</dbReference>
<sequence length="4432" mass="490450">MDPPSNGLKSGPQTGEEGTSGGVLRQFDRWVAHDPMKLAILFKNEEISYWELDHRSRQLGMRLKDYGVGLDDIVVFCFPKSVHAIVCMLAILRCGAAFAAILPDTPAPRKKDVIHACQPKVILCGFEQKAMVENLDIAHIVVGNDSWRDLPGLQEHGTKHYSFPMLSDRSAACILFTSGSTGKPKGVVYEHGNIIVAADSWAGYLGIKPGSRVLQWCSFTFDVSVVETIVALTRGACICMPTDEERLQGTEAFVNRVGAEWAFFTPSVARVLDPSLMPGLMTVVLGGEATSKEIVSRWAPNRRLVNSYGPCEATIYFSFAELYDKGADTRNVGTPLPGCSNGYIVSPDDANILLPEREGITGELLIEGPTVVRGYLNDESRSLTAFIETPVWYNRSSETGQVPGRDTQAWKPRFYLTGDLVERCKDGSFRIMGRKDRQVKVRGQKMDLDEIRHHFLSRAENLHDFVALFEGFSITRTRRRHELVAFVVACSAGSTPTRTGVATIATMTDELRADLTKTCEALRKTVPGFMIPTLFIPLTQIPLTTHSKLDIAKLRSFLARLDRSQERLFALYQHDFEPLITENEIIVGEVVSHELGLELEDINGNDGFVQLGGDSIKAMSVATKLGRRGKCLSTQTILLSSTLKRLAVLMEPCESSQLKSLVVPLPFSLLRPGTTELTRQEAAEACGISEEAIHDIFPCSALQEGFLGVSSRDRRANVARYVFNLGPTVDVNALSAAWQATNSAIETLRTRFFLSSSEGLLQVVINDTPAAVFTHKSLTDWLESDKSKPFGLGEPMVRVAHITTLSTNGNAKGMFFVLTIHHAIFDLFTLRLIIQSLKAAYTHQSPPMILPFTVAIAEQREATRVVTSQNFWKAALQDSPVPVWPRPTPTHLLNVESEWARCLRQLEFSELPARLSNKTTATYLQAAWAVLLSAYQGSDDVVFAMAVSGRESDRCDASQIAGPMLASCPLRLRVSHTETVGVFLDFVQKTVAETSRHAHLGIQHIARLGEDEKRACSLQTLLVVQPDICATETLGMDMELDTELTREEGLGSYVCWVECIPRGSQLTLKMEYLRQAMDSGDLILECLGNLFCALIQSHSDEAISSLALFPTEGSKIAHPRHEAIMEVRQETVHDYILNVARNQPEKEAVIGWDGNFTYRQLDQLSGRLALKLRALGVDVGTIVPFYIQKSIWVVVGLLAVLRAGGTTAFLDINSPKCRNQEIIEQLQPSPFLIICSPGIEKWWPQNVKHVVEIGPSHASETMEPGLESVDGGDVLQTEVEPELSLPSVPSESIAYLFFTSGTTGVPKGIEIEHRAYLTAALARLSPFERSAKSRVLQASSFCFDLSIEDMCTTLLAGGTIVMPSEHERINDLAGAINRYAVNKVSLTPSVANLLVPQNVPSLEVLVVGGEVPSEALYDRWTSTRVHLLNAYGPTECSMWTTATRAIHNEPRNIGYVTWGRAWVTHPDNPHIRMPLGAVGELILEGPGLARGYYQNPHATSKAFVNDLQWSTPGCRFYRTGDLVRSNQDGSFTFLRRRDHQVKLRGARIELTEVEAKLLSAGRGVIQEVCVDIMELQGKQTLIALCTVTDPKKQTPWQSFIDPVIQELRTLLPPYMMPAFFVPLDSLPITVTGKRDRKKLQRIFKKMTAEYLRNYAASCLSRASHKSPPSSDSHYHGSLVTAAYPELILARKLWCEVLGLRNETEITPVSNFFDLGGDSVVAMRLVALCRDRHMRQLSVEDIYKRPTLLDLGFVLRNTALCSRANTLTTAITSTNSPPAPFSMLGSWREHTSVLGAIHEQLPDVEIEDVYPCTKFQEGIMALSSQQPGSYVARYRFALSSVDLAKVWYACREVVAGNPILRTRIIYVDGFGYFQAVQPPEKSEERSTTVLGRNSHDILVRPWEQGSPLLQFELITDFEPELWCYASHAIFDAFTWDLLYKQLKAAYRSMLQPSMMVPYATFVAYAHAKRFNDAKSQKFWSEYLESAENTNLFAETRQIERIESSQSFEVDIETPNSDRASTKERLAHFTGITDATLLHAAWALTTSAYCLSEDVVFGSVVSERYLNILEGDKIMGPCVATVPLRYRLDRAANLHDWLRHGQQQLIEVVSHAHLGLTKISHSNQAACKFDTLISIFPASADQRLEEDAVKPLSSEPAYDNAAGYYSYPLVLEVQSSHMKLLIRATFDSAVVSPSLVASVVNSFCHTYQQLRGADPHATLAHIDIPQESRTVPELISRWAQLNPHKIGIEAWDGVLSYNEIERYSSKLAVYIQNNFAIPSVEDVIAVCFARSRWVPVVMLAIQKLRRAYIALDPSHPTRRLSQLTQQVGATIVLSDAKQAGRFSNIKTLVIDQPFMDELPLPGHRESGECVQPDDPAVVVYTSGSTGVPKAIIIQQKALANAITGFGPLMDFGQRTRTLQNAAFAFDIHACEIFLTLAHGGCLIITDADPAHLVKTIRSNEINWLFMTPSTMYLLSGPHEVPSVRTLMMIGEAPTRSIVEKWTKADQQLHLINAYGPAENTLFSTMYSFRSPNDDPTNIGTGVNTLTWVVSPWNTNLLLPVGCIGELVLQGPQLAREYLSQPDETSKSFIGAPSWAREAATDSSFGDRFYKTGDLVRYEPDGTLRFVCRVDSQVKLNGQRLELAEVEYYVSQFLPSVRTVADIVEPRGGTPTLAVFVDGAERPSASSPTAIDNAEPVSTSVIVTSGLKQELATCRAKLYDCLPSFMIPALFIPVNRLPQTPSKKLDRKALRGMVSGLTFQQLNIEEGGLSNGRVQSSSGVKEPPATHAQSTLQKLWAKVLGLPISEIGIDDNFFSMGGDSIRAIRLATLMSPENPHRLISTSVVFQKPLLRDMAIILEPESSNVHPKTEVSVNPPLPPVLDLINGTTQEREELLQYCANSLGLSAASIQDIYPCTPLQEAMLAASALSPNAYMAEHSWTVPSSTDLGKLEDAWRRTIEKFDILRTAFMSIPSRGTLQVVSKPATHSKVFQRSEEDSKALSTIILTRSDNGEYKLEWRAHHALFDQWTLVMVKEAVEKFYNGMGVPDIVQFKTFIGHLMETSSSQNAIAHHAYWDNYLHGVAPTPFPNKPERIIRSPKQHRRIKIRTSIRAAHAVTAGIIGRAAWALVLSQYTNADTVVFGTTLSGRNATLPDIESVCGPTITTVPLRVNIPKNQNKPIGSFLRTLQDEAVLMMPHEHHDLQESKKRLSQEVRDLYEFQNILVVQSDWTSGEDEGGAILQPVEDESPTSEYHTVPLAINYNLNRENSMLEAIFDEDAISPVQMTRILRQIEHVANQLQTLGGESTVDDIDYLSVSDRRELAEWNRSKPELVSEYIDQLISRQSVLRPHAQAICAHDGNLTYAQFDDLSQKLANLLVTEHNIGSGDIVPLCFEKSLWAMVAMVGVLKSGAAFVPTDPAQSSGRLREIVHQVQPRIMLVSEETISINFATSATRIILNSSTLERVVGTAIPRDLSKSRSTADLAYIIFTSGSTGKPKGVMIQHRAYCTGARPRKSALARSQAARVIQFATFSFDTSIEDTLTTWGYGACVCIPSEWERLNDLEGAMNRMGVTCAHITPSLADALTPANLPTLQQLHFGGEKMTARALQRWASEDGAVDVRNVYGPTESSITTSATSRLAPGADASNIGFPIGCNVWITDVHDHDRLMPIGCVGELLIEGHVLAKGYLNNPEKTTQAFIVNPRWALQSIDNSDNSRRFYKTGDVAKYADDGSIVCLGRKDAQINLNGYRIELGDVETNLRNILDERVDGLAVEVIVPKKNNPRSTPLLVAFISVGSHLRVGGLQHTESEPVMDGPEAKRALTTILSDNKTMKRLHASVPSYMVPTAFVPIYSIPQSIAKKTDRAALQRLVAHLDAQELRSFVEDDFCTLTETATIPTETRTGVQPIHLIQELCSTVLGQGKDKVNMDHSFIRLGGDSILALRFVAAARRQGFNDLTVADTLRARSLSELATNFYQPDDETVLGNPAEKPTISSNVTTTLPKDVAHEINISPEDIVTIQPATGFQRFAFEASLLPERGYMNTFSFTFLGPVHLHRLEHACERLIARHGSLRTVFIEQEGNLYQIVLRHRLPDEPRLIVKPVTSIKLATILTAEVPEPGYGKPLVRFSLYQGGSASRLVICLSHALYDGTSLANICHDLSTAYLGLSLTAPAPQFHSFITELSQRKEAESQQFWKRLLQGSKMTDIVTRSDKSNNIGAPFKNTEDSEASVRIRCPGNDSTFGFTFASLLKAAWALVLARNSGTDDVVFGHVVTTRGLVCSSTENMVGPCLEFIPVRVNVSKEGLGKGSGGAAMARKLLELVHNQHLDGMPHHAYGFPNIVCNCTEWSSSTRFNTFVQHRSSEERSPEIMLQDGLTAYAMVKARLFGACDLWIVTTPLGGDEIDIAMTYCKDVMREDRVRMLLHELVAELHHLRLLVLESQC</sequence>
<dbReference type="InterPro" id="IPR020845">
    <property type="entry name" value="AMP-binding_CS"/>
</dbReference>
<dbReference type="CDD" id="cd05918">
    <property type="entry name" value="A_NRPS_SidN3_like"/>
    <property type="match status" value="4"/>
</dbReference>
<keyword evidence="1" id="KW-0596">Phosphopantetheine</keyword>
<dbReference type="GO" id="GO:0016874">
    <property type="term" value="F:ligase activity"/>
    <property type="evidence" value="ECO:0007669"/>
    <property type="project" value="UniProtKB-KW"/>
</dbReference>
<proteinExistence type="inferred from homology"/>
<accession>A0A5N6J9Q4</accession>
<dbReference type="NCBIfam" id="NF003417">
    <property type="entry name" value="PRK04813.1"/>
    <property type="match status" value="4"/>
</dbReference>
<evidence type="ECO:0000313" key="8">
    <source>
        <dbReference type="Proteomes" id="UP000326289"/>
    </source>
</evidence>
<feature type="domain" description="Carrier" evidence="6">
    <location>
        <begin position="2780"/>
        <end position="2858"/>
    </location>
</feature>
<dbReference type="SUPFAM" id="SSF47336">
    <property type="entry name" value="ACP-like"/>
    <property type="match status" value="4"/>
</dbReference>
<dbReference type="InterPro" id="IPR009081">
    <property type="entry name" value="PP-bd_ACP"/>
</dbReference>
<dbReference type="CDD" id="cd19542">
    <property type="entry name" value="CT_NRPS-like"/>
    <property type="match status" value="1"/>
</dbReference>
<dbReference type="Proteomes" id="UP000326289">
    <property type="component" value="Unassembled WGS sequence"/>
</dbReference>
<dbReference type="GO" id="GO:0005737">
    <property type="term" value="C:cytoplasm"/>
    <property type="evidence" value="ECO:0007669"/>
    <property type="project" value="TreeGrafter"/>
</dbReference>
<dbReference type="CDD" id="cd19545">
    <property type="entry name" value="FUM14_C_NRPS-like"/>
    <property type="match status" value="3"/>
</dbReference>
<dbReference type="InterPro" id="IPR042099">
    <property type="entry name" value="ANL_N_sf"/>
</dbReference>
<dbReference type="Gene3D" id="3.30.300.30">
    <property type="match status" value="4"/>
</dbReference>
<evidence type="ECO:0000256" key="5">
    <source>
        <dbReference type="SAM" id="MobiDB-lite"/>
    </source>
</evidence>
<dbReference type="PROSITE" id="PS00455">
    <property type="entry name" value="AMP_BINDING"/>
    <property type="match status" value="4"/>
</dbReference>
<dbReference type="Gene3D" id="1.10.1200.10">
    <property type="entry name" value="ACP-like"/>
    <property type="match status" value="4"/>
</dbReference>
<evidence type="ECO:0000259" key="6">
    <source>
        <dbReference type="PROSITE" id="PS50075"/>
    </source>
</evidence>
<dbReference type="SUPFAM" id="SSF56801">
    <property type="entry name" value="Acetyl-CoA synthetase-like"/>
    <property type="match status" value="4"/>
</dbReference>
<dbReference type="PROSITE" id="PS00012">
    <property type="entry name" value="PHOSPHOPANTETHEINE"/>
    <property type="match status" value="1"/>
</dbReference>
<feature type="domain" description="Carrier" evidence="6">
    <location>
        <begin position="578"/>
        <end position="654"/>
    </location>
</feature>
<dbReference type="GO" id="GO:0031177">
    <property type="term" value="F:phosphopantetheine binding"/>
    <property type="evidence" value="ECO:0007669"/>
    <property type="project" value="InterPro"/>
</dbReference>
<keyword evidence="2" id="KW-0597">Phosphoprotein</keyword>
<dbReference type="InterPro" id="IPR023213">
    <property type="entry name" value="CAT-like_dom_sf"/>
</dbReference>
<keyword evidence="3" id="KW-0436">Ligase</keyword>
<evidence type="ECO:0000256" key="1">
    <source>
        <dbReference type="ARBA" id="ARBA00022450"/>
    </source>
</evidence>
<comment type="similarity">
    <text evidence="4">Belongs to the NRP synthetase family.</text>
</comment>
<dbReference type="InterPro" id="IPR036736">
    <property type="entry name" value="ACP-like_sf"/>
</dbReference>
<dbReference type="Gene3D" id="3.30.559.10">
    <property type="entry name" value="Chloramphenicol acetyltransferase-like domain"/>
    <property type="match status" value="4"/>
</dbReference>
<dbReference type="Pfam" id="PF00668">
    <property type="entry name" value="Condensation"/>
    <property type="match status" value="4"/>
</dbReference>
<evidence type="ECO:0000256" key="2">
    <source>
        <dbReference type="ARBA" id="ARBA00022553"/>
    </source>
</evidence>
<feature type="domain" description="Carrier" evidence="6">
    <location>
        <begin position="3893"/>
        <end position="3970"/>
    </location>
</feature>
<keyword evidence="8" id="KW-1185">Reference proteome</keyword>
<name>A0A5N6J9Q4_9EURO</name>
<dbReference type="PANTHER" id="PTHR45527">
    <property type="entry name" value="NONRIBOSOMAL PEPTIDE SYNTHETASE"/>
    <property type="match status" value="1"/>
</dbReference>
<dbReference type="SMART" id="SM00823">
    <property type="entry name" value="PKS_PP"/>
    <property type="match status" value="3"/>
</dbReference>
<feature type="compositionally biased region" description="Polar residues" evidence="5">
    <location>
        <begin position="7"/>
        <end position="17"/>
    </location>
</feature>
<dbReference type="InterPro" id="IPR001242">
    <property type="entry name" value="Condensation_dom"/>
</dbReference>
<dbReference type="InterPro" id="IPR006162">
    <property type="entry name" value="Ppantetheine_attach_site"/>
</dbReference>